<evidence type="ECO:0000256" key="5">
    <source>
        <dbReference type="ARBA" id="ARBA00022692"/>
    </source>
</evidence>
<dbReference type="InterPro" id="IPR006153">
    <property type="entry name" value="Cation/H_exchanger_TM"/>
</dbReference>
<feature type="transmembrane region" description="Helical" evidence="11">
    <location>
        <begin position="300"/>
        <end position="321"/>
    </location>
</feature>
<dbReference type="OrthoDB" id="9793589at2"/>
<dbReference type="PANTHER" id="PTHR43562">
    <property type="entry name" value="NAPA-TYPE SODIUM/HYDROGEN ANTIPORTER"/>
    <property type="match status" value="1"/>
</dbReference>
<dbReference type="GO" id="GO:0016020">
    <property type="term" value="C:membrane"/>
    <property type="evidence" value="ECO:0007669"/>
    <property type="project" value="UniProtKB-SubCell"/>
</dbReference>
<feature type="transmembrane region" description="Helical" evidence="11">
    <location>
        <begin position="56"/>
        <end position="75"/>
    </location>
</feature>
<dbReference type="AlphaFoldDB" id="A0A0X8VC58"/>
<protein>
    <submittedName>
        <fullName evidence="13">Na(+)/H(+)-K(+) antiporter GerN</fullName>
    </submittedName>
    <submittedName>
        <fullName evidence="14">Sodium/proton-potassium antiporter GerN, CPA2 family (TC 2.A.37.2.2)</fullName>
    </submittedName>
</protein>
<feature type="transmembrane region" description="Helical" evidence="11">
    <location>
        <begin position="221"/>
        <end position="237"/>
    </location>
</feature>
<evidence type="ECO:0000313" key="14">
    <source>
        <dbReference type="EMBL" id="SHE45384.1"/>
    </source>
</evidence>
<evidence type="ECO:0000256" key="6">
    <source>
        <dbReference type="ARBA" id="ARBA00022989"/>
    </source>
</evidence>
<evidence type="ECO:0000256" key="3">
    <source>
        <dbReference type="ARBA" id="ARBA00022448"/>
    </source>
</evidence>
<evidence type="ECO:0000313" key="13">
    <source>
        <dbReference type="EMBL" id="AMJ40306.1"/>
    </source>
</evidence>
<keyword evidence="3" id="KW-0813">Transport</keyword>
<reference evidence="14" key="4">
    <citation type="submission" date="2016-11" db="EMBL/GenBank/DDBJ databases">
        <authorList>
            <person name="Varghese N."/>
            <person name="Submissions S."/>
        </authorList>
    </citation>
    <scope>NUCLEOTIDE SEQUENCE</scope>
    <source>
        <strain evidence="14">DSM 1682</strain>
    </source>
</reference>
<dbReference type="PANTHER" id="PTHR43562:SF3">
    <property type="entry name" value="SODIUM ION_PROTON EXCHANGER (EUROFUNG)"/>
    <property type="match status" value="1"/>
</dbReference>
<feature type="transmembrane region" description="Helical" evidence="11">
    <location>
        <begin position="185"/>
        <end position="209"/>
    </location>
</feature>
<dbReference type="EMBL" id="FQUA01000002">
    <property type="protein sequence ID" value="SHE45384.1"/>
    <property type="molecule type" value="Genomic_DNA"/>
</dbReference>
<evidence type="ECO:0000259" key="12">
    <source>
        <dbReference type="Pfam" id="PF00999"/>
    </source>
</evidence>
<accession>A0A0X8VC58</accession>
<dbReference type="KEGG" id="cpro:CPRO_07040"/>
<feature type="domain" description="Cation/H+ exchanger transmembrane" evidence="12">
    <location>
        <begin position="14"/>
        <end position="386"/>
    </location>
</feature>
<comment type="similarity">
    <text evidence="2">Belongs to the monovalent cation:proton antiporter 2 (CPA2) transporter (TC 2.A.37) family.</text>
</comment>
<feature type="transmembrane region" description="Helical" evidence="11">
    <location>
        <begin position="363"/>
        <end position="385"/>
    </location>
</feature>
<evidence type="ECO:0000256" key="4">
    <source>
        <dbReference type="ARBA" id="ARBA00022449"/>
    </source>
</evidence>
<feature type="transmembrane region" description="Helical" evidence="11">
    <location>
        <begin position="122"/>
        <end position="141"/>
    </location>
</feature>
<dbReference type="Gene3D" id="1.20.1530.20">
    <property type="match status" value="1"/>
</dbReference>
<evidence type="ECO:0000256" key="1">
    <source>
        <dbReference type="ARBA" id="ARBA00004141"/>
    </source>
</evidence>
<reference evidence="15" key="2">
    <citation type="submission" date="2016-01" db="EMBL/GenBank/DDBJ databases">
        <authorList>
            <person name="Poehlein A."/>
            <person name="Schlien K."/>
            <person name="Gottschalk G."/>
            <person name="Buckel W."/>
            <person name="Daniel R."/>
        </authorList>
    </citation>
    <scope>NUCLEOTIDE SEQUENCE [LARGE SCALE GENOMIC DNA]</scope>
    <source>
        <strain evidence="15">X2</strain>
    </source>
</reference>
<reference evidence="13 15" key="1">
    <citation type="journal article" date="2016" name="Genome Announc.">
        <title>Complete Genome Sequence of the Amino Acid-Fermenting Clostridium propionicum X2 (DSM 1682).</title>
        <authorList>
            <person name="Poehlein A."/>
            <person name="Schlien K."/>
            <person name="Chowdhury N.P."/>
            <person name="Gottschalk G."/>
            <person name="Buckel W."/>
            <person name="Daniel R."/>
        </authorList>
    </citation>
    <scope>NUCLEOTIDE SEQUENCE [LARGE SCALE GENOMIC DNA]</scope>
    <source>
        <strain evidence="13 15">X2</strain>
    </source>
</reference>
<keyword evidence="10" id="KW-0739">Sodium transport</keyword>
<proteinExistence type="inferred from homology"/>
<gene>
    <name evidence="13" type="primary">gerN</name>
    <name evidence="13" type="ORF">CPRO_07040</name>
    <name evidence="14" type="ORF">SAMN02745151_00774</name>
</gene>
<evidence type="ECO:0000313" key="15">
    <source>
        <dbReference type="Proteomes" id="UP000068026"/>
    </source>
</evidence>
<keyword evidence="4" id="KW-0050">Antiport</keyword>
<keyword evidence="15" id="KW-1185">Reference proteome</keyword>
<evidence type="ECO:0000256" key="7">
    <source>
        <dbReference type="ARBA" id="ARBA00023053"/>
    </source>
</evidence>
<dbReference type="InterPro" id="IPR038770">
    <property type="entry name" value="Na+/solute_symporter_sf"/>
</dbReference>
<dbReference type="GO" id="GO:1902600">
    <property type="term" value="P:proton transmembrane transport"/>
    <property type="evidence" value="ECO:0007669"/>
    <property type="project" value="InterPro"/>
</dbReference>
<evidence type="ECO:0000256" key="9">
    <source>
        <dbReference type="ARBA" id="ARBA00023136"/>
    </source>
</evidence>
<feature type="transmembrane region" description="Helical" evidence="11">
    <location>
        <begin position="153"/>
        <end position="173"/>
    </location>
</feature>
<feature type="transmembrane region" description="Helical" evidence="11">
    <location>
        <begin position="272"/>
        <end position="288"/>
    </location>
</feature>
<evidence type="ECO:0000256" key="11">
    <source>
        <dbReference type="SAM" id="Phobius"/>
    </source>
</evidence>
<dbReference type="Proteomes" id="UP000068026">
    <property type="component" value="Chromosome"/>
</dbReference>
<comment type="subcellular location">
    <subcellularLocation>
        <location evidence="1">Membrane</location>
        <topology evidence="1">Multi-pass membrane protein</topology>
    </subcellularLocation>
</comment>
<name>A0A0X8VC58_ANAPI</name>
<dbReference type="EMBL" id="CP014223">
    <property type="protein sequence ID" value="AMJ40306.1"/>
    <property type="molecule type" value="Genomic_DNA"/>
</dbReference>
<keyword evidence="5 11" id="KW-0812">Transmembrane</keyword>
<evidence type="ECO:0000256" key="10">
    <source>
        <dbReference type="ARBA" id="ARBA00023201"/>
    </source>
</evidence>
<evidence type="ECO:0000313" key="16">
    <source>
        <dbReference type="Proteomes" id="UP000184204"/>
    </source>
</evidence>
<evidence type="ECO:0000256" key="2">
    <source>
        <dbReference type="ARBA" id="ARBA00005551"/>
    </source>
</evidence>
<organism evidence="14 16">
    <name type="scientific">Anaerotignum propionicum DSM 1682</name>
    <dbReference type="NCBI Taxonomy" id="991789"/>
    <lineage>
        <taxon>Bacteria</taxon>
        <taxon>Bacillati</taxon>
        <taxon>Bacillota</taxon>
        <taxon>Clostridia</taxon>
        <taxon>Lachnospirales</taxon>
        <taxon>Anaerotignaceae</taxon>
        <taxon>Anaerotignum</taxon>
    </lineage>
</organism>
<keyword evidence="9 11" id="KW-0472">Membrane</keyword>
<reference evidence="16" key="3">
    <citation type="submission" date="2016-11" db="EMBL/GenBank/DDBJ databases">
        <authorList>
            <person name="Jaros S."/>
            <person name="Januszkiewicz K."/>
            <person name="Wedrychowicz H."/>
        </authorList>
    </citation>
    <scope>NUCLEOTIDE SEQUENCE [LARGE SCALE GENOMIC DNA]</scope>
    <source>
        <strain evidence="16">DSM 1682</strain>
    </source>
</reference>
<sequence>MESYEFLLVLSLILFFTKICGLMTEKINLPQVLGALVAGVVLGPSALGIIEETDFLMTASEIGVIMLMFSAGLETDMKELKRAGGPACFVAALGVILPILFCGGLYYFFFSDSFTYMNFLKSVFVGVVFSATSVSITVETLSEMGKIKTKVGTIIIGAAIIDDIIGIIVLSVISGLSEGATGSPIMVMGKIISFFGFVAVVGFVVNNLFKKLDRHHGKSKRVVVWSLAFCFLMAYIAEKYFGIADITGAYFAGLTLCNITKTRSFVGDKISIVSYIFFSPVFFASIGINTNITGLDSNTLLFALLLFLIAVLTKVIGCGGGARLFKMTKQQSLGIGIGMISRGEVALMVAQKGLLLHMVDAKIFPALVLAIVATVFITPILLNMVMKNYSESKQVSV</sequence>
<dbReference type="Pfam" id="PF00999">
    <property type="entry name" value="Na_H_Exchanger"/>
    <property type="match status" value="1"/>
</dbReference>
<feature type="transmembrane region" description="Helical" evidence="11">
    <location>
        <begin position="87"/>
        <end position="110"/>
    </location>
</feature>
<dbReference type="GO" id="GO:0015297">
    <property type="term" value="F:antiporter activity"/>
    <property type="evidence" value="ECO:0007669"/>
    <property type="project" value="UniProtKB-KW"/>
</dbReference>
<keyword evidence="8" id="KW-0406">Ion transport</keyword>
<dbReference type="RefSeq" id="WP_066047889.1">
    <property type="nucleotide sequence ID" value="NZ_CP014223.1"/>
</dbReference>
<dbReference type="Proteomes" id="UP000184204">
    <property type="component" value="Unassembled WGS sequence"/>
</dbReference>
<feature type="transmembrane region" description="Helical" evidence="11">
    <location>
        <begin position="31"/>
        <end position="50"/>
    </location>
</feature>
<keyword evidence="6 11" id="KW-1133">Transmembrane helix</keyword>
<dbReference type="GO" id="GO:0006814">
    <property type="term" value="P:sodium ion transport"/>
    <property type="evidence" value="ECO:0007669"/>
    <property type="project" value="UniProtKB-KW"/>
</dbReference>
<evidence type="ECO:0000256" key="8">
    <source>
        <dbReference type="ARBA" id="ARBA00023065"/>
    </source>
</evidence>
<feature type="transmembrane region" description="Helical" evidence="11">
    <location>
        <begin position="6"/>
        <end position="24"/>
    </location>
</feature>
<keyword evidence="7" id="KW-0915">Sodium</keyword>